<name>A0A845SGB9_9GAMM</name>
<evidence type="ECO:0000256" key="10">
    <source>
        <dbReference type="ARBA" id="ARBA00048793"/>
    </source>
</evidence>
<dbReference type="InterPro" id="IPR008927">
    <property type="entry name" value="6-PGluconate_DH-like_C_sf"/>
</dbReference>
<dbReference type="RefSeq" id="WP_162366611.1">
    <property type="nucleotide sequence ID" value="NZ_WUBS01000009.1"/>
</dbReference>
<dbReference type="InterPro" id="IPR013328">
    <property type="entry name" value="6PGD_dom2"/>
</dbReference>
<evidence type="ECO:0000256" key="11">
    <source>
        <dbReference type="RuleBase" id="RU362068"/>
    </source>
</evidence>
<dbReference type="InterPro" id="IPR003710">
    <property type="entry name" value="ApbA"/>
</dbReference>
<evidence type="ECO:0000256" key="8">
    <source>
        <dbReference type="ARBA" id="ARBA00023002"/>
    </source>
</evidence>
<evidence type="ECO:0000259" key="13">
    <source>
        <dbReference type="Pfam" id="PF08546"/>
    </source>
</evidence>
<reference evidence="14 15" key="2">
    <citation type="submission" date="2020-02" db="EMBL/GenBank/DDBJ databases">
        <title>The new genus of Enterobacteriales.</title>
        <authorList>
            <person name="Kim I.S."/>
        </authorList>
    </citation>
    <scope>NUCLEOTIDE SEQUENCE [LARGE SCALE GENOMIC DNA]</scope>
    <source>
        <strain evidence="14 15">SAP-6</strain>
    </source>
</reference>
<dbReference type="PANTHER" id="PTHR21708">
    <property type="entry name" value="PROBABLE 2-DEHYDROPANTOATE 2-REDUCTASE"/>
    <property type="match status" value="1"/>
</dbReference>
<evidence type="ECO:0000313" key="15">
    <source>
        <dbReference type="Proteomes" id="UP000461443"/>
    </source>
</evidence>
<evidence type="ECO:0000256" key="6">
    <source>
        <dbReference type="ARBA" id="ARBA00022655"/>
    </source>
</evidence>
<evidence type="ECO:0000256" key="4">
    <source>
        <dbReference type="ARBA" id="ARBA00013014"/>
    </source>
</evidence>
<dbReference type="NCBIfam" id="TIGR00745">
    <property type="entry name" value="apbA_panE"/>
    <property type="match status" value="1"/>
</dbReference>
<dbReference type="InterPro" id="IPR036291">
    <property type="entry name" value="NAD(P)-bd_dom_sf"/>
</dbReference>
<dbReference type="SUPFAM" id="SSF51735">
    <property type="entry name" value="NAD(P)-binding Rossmann-fold domains"/>
    <property type="match status" value="1"/>
</dbReference>
<evidence type="ECO:0000256" key="5">
    <source>
        <dbReference type="ARBA" id="ARBA00019465"/>
    </source>
</evidence>
<comment type="caution">
    <text evidence="14">The sequence shown here is derived from an EMBL/GenBank/DDBJ whole genome shotgun (WGS) entry which is preliminary data.</text>
</comment>
<sequence>MRILVVGAGATGGYFGARLSLAGRNVTFLVRGKRADALRHNGLHLITPGGEISLQPQLITTGEIDQPYDVILLTVKAFGLESALSDITPAVGPDTIIMPILNGMKHLEILTTRFGKQAVIGGLCKIAATLDEQGRVVQLSHLHELTYGEPDGSITDRISRLDALFKDAGFTARLSTSIINEMWEKWLLLASLGAITCLMRGNIGQVAAAPGGELFARSVINEILAVVTSAGYRRREDYIADTTALLTQQDSAQTSSMFRDLNQGFQVEAEQVLGDLVALGQRAGLTTPLLCAAYTHLAVYQRSRD</sequence>
<dbReference type="AlphaFoldDB" id="A0A845SGB9"/>
<evidence type="ECO:0000256" key="3">
    <source>
        <dbReference type="ARBA" id="ARBA00007870"/>
    </source>
</evidence>
<organism evidence="14 15">
    <name type="scientific">Acerihabitans arboris</name>
    <dbReference type="NCBI Taxonomy" id="2691583"/>
    <lineage>
        <taxon>Bacteria</taxon>
        <taxon>Pseudomonadati</taxon>
        <taxon>Pseudomonadota</taxon>
        <taxon>Gammaproteobacteria</taxon>
        <taxon>Enterobacterales</taxon>
        <taxon>Pectobacteriaceae</taxon>
        <taxon>Acerihabitans</taxon>
    </lineage>
</organism>
<keyword evidence="6 11" id="KW-0566">Pantothenate biosynthesis</keyword>
<dbReference type="FunFam" id="3.40.50.720:FF:000307">
    <property type="entry name" value="2-dehydropantoate 2-reductase"/>
    <property type="match status" value="1"/>
</dbReference>
<comment type="similarity">
    <text evidence="3 11">Belongs to the ketopantoate reductase family.</text>
</comment>
<dbReference type="Gene3D" id="3.40.50.720">
    <property type="entry name" value="NAD(P)-binding Rossmann-like Domain"/>
    <property type="match status" value="1"/>
</dbReference>
<dbReference type="NCBIfam" id="NF005094">
    <property type="entry name" value="PRK06522.2-5"/>
    <property type="match status" value="1"/>
</dbReference>
<comment type="pathway">
    <text evidence="2 11">Cofactor biosynthesis; (R)-pantothenate biosynthesis; (R)-pantoate from 3-methyl-2-oxobutanoate: step 2/2.</text>
</comment>
<dbReference type="UniPathway" id="UPA00028">
    <property type="reaction ID" value="UER00004"/>
</dbReference>
<dbReference type="SUPFAM" id="SSF48179">
    <property type="entry name" value="6-phosphogluconate dehydrogenase C-terminal domain-like"/>
    <property type="match status" value="1"/>
</dbReference>
<keyword evidence="8 11" id="KW-0560">Oxidoreductase</keyword>
<protein>
    <recommendedName>
        <fullName evidence="5 11">2-dehydropantoate 2-reductase</fullName>
        <ecNumber evidence="4 11">1.1.1.169</ecNumber>
    </recommendedName>
    <alternativeName>
        <fullName evidence="9 11">Ketopantoate reductase</fullName>
    </alternativeName>
</protein>
<dbReference type="GO" id="GO:0015940">
    <property type="term" value="P:pantothenate biosynthetic process"/>
    <property type="evidence" value="ECO:0007669"/>
    <property type="project" value="UniProtKB-UniPathway"/>
</dbReference>
<dbReference type="EC" id="1.1.1.169" evidence="4 11"/>
<dbReference type="GO" id="GO:0005737">
    <property type="term" value="C:cytoplasm"/>
    <property type="evidence" value="ECO:0007669"/>
    <property type="project" value="TreeGrafter"/>
</dbReference>
<dbReference type="Pfam" id="PF02558">
    <property type="entry name" value="ApbA"/>
    <property type="match status" value="1"/>
</dbReference>
<proteinExistence type="inferred from homology"/>
<evidence type="ECO:0000259" key="12">
    <source>
        <dbReference type="Pfam" id="PF02558"/>
    </source>
</evidence>
<keyword evidence="15" id="KW-1185">Reference proteome</keyword>
<dbReference type="Proteomes" id="UP000461443">
    <property type="component" value="Unassembled WGS sequence"/>
</dbReference>
<dbReference type="InterPro" id="IPR013752">
    <property type="entry name" value="KPA_reductase"/>
</dbReference>
<keyword evidence="7 11" id="KW-0521">NADP</keyword>
<dbReference type="FunFam" id="1.10.1040.10:FF:000017">
    <property type="entry name" value="2-dehydropantoate 2-reductase"/>
    <property type="match status" value="1"/>
</dbReference>
<comment type="catalytic activity">
    <reaction evidence="10 11">
        <text>(R)-pantoate + NADP(+) = 2-dehydropantoate + NADPH + H(+)</text>
        <dbReference type="Rhea" id="RHEA:16233"/>
        <dbReference type="ChEBI" id="CHEBI:11561"/>
        <dbReference type="ChEBI" id="CHEBI:15378"/>
        <dbReference type="ChEBI" id="CHEBI:15980"/>
        <dbReference type="ChEBI" id="CHEBI:57783"/>
        <dbReference type="ChEBI" id="CHEBI:58349"/>
        <dbReference type="EC" id="1.1.1.169"/>
    </reaction>
</comment>
<comment type="function">
    <text evidence="1 11">Catalyzes the NADPH-dependent reduction of ketopantoate into pantoic acid.</text>
</comment>
<evidence type="ECO:0000313" key="14">
    <source>
        <dbReference type="EMBL" id="NDL63900.1"/>
    </source>
</evidence>
<dbReference type="InterPro" id="IPR051402">
    <property type="entry name" value="KPR-Related"/>
</dbReference>
<reference evidence="14 15" key="1">
    <citation type="submission" date="2019-12" db="EMBL/GenBank/DDBJ databases">
        <authorList>
            <person name="Lee S.D."/>
        </authorList>
    </citation>
    <scope>NUCLEOTIDE SEQUENCE [LARGE SCALE GENOMIC DNA]</scope>
    <source>
        <strain evidence="14 15">SAP-6</strain>
    </source>
</reference>
<dbReference type="EMBL" id="WUBS01000009">
    <property type="protein sequence ID" value="NDL63900.1"/>
    <property type="molecule type" value="Genomic_DNA"/>
</dbReference>
<dbReference type="GO" id="GO:0008677">
    <property type="term" value="F:2-dehydropantoate 2-reductase activity"/>
    <property type="evidence" value="ECO:0007669"/>
    <property type="project" value="UniProtKB-EC"/>
</dbReference>
<dbReference type="PANTHER" id="PTHR21708:SF26">
    <property type="entry name" value="2-DEHYDROPANTOATE 2-REDUCTASE"/>
    <property type="match status" value="1"/>
</dbReference>
<gene>
    <name evidence="14" type="primary">panE</name>
    <name evidence="14" type="ORF">GRH90_14220</name>
</gene>
<feature type="domain" description="Ketopantoate reductase C-terminal" evidence="13">
    <location>
        <begin position="178"/>
        <end position="300"/>
    </location>
</feature>
<accession>A0A845SGB9</accession>
<evidence type="ECO:0000256" key="2">
    <source>
        <dbReference type="ARBA" id="ARBA00004994"/>
    </source>
</evidence>
<dbReference type="Pfam" id="PF08546">
    <property type="entry name" value="ApbA_C"/>
    <property type="match status" value="1"/>
</dbReference>
<evidence type="ECO:0000256" key="9">
    <source>
        <dbReference type="ARBA" id="ARBA00032024"/>
    </source>
</evidence>
<dbReference type="Gene3D" id="1.10.1040.10">
    <property type="entry name" value="N-(1-d-carboxylethyl)-l-norvaline Dehydrogenase, domain 2"/>
    <property type="match status" value="1"/>
</dbReference>
<evidence type="ECO:0000256" key="1">
    <source>
        <dbReference type="ARBA" id="ARBA00002919"/>
    </source>
</evidence>
<feature type="domain" description="Ketopantoate reductase N-terminal" evidence="12">
    <location>
        <begin position="3"/>
        <end position="151"/>
    </location>
</feature>
<dbReference type="InterPro" id="IPR013332">
    <property type="entry name" value="KPR_N"/>
</dbReference>
<evidence type="ECO:0000256" key="7">
    <source>
        <dbReference type="ARBA" id="ARBA00022857"/>
    </source>
</evidence>